<keyword evidence="3" id="KW-0479">Metal-binding</keyword>
<evidence type="ECO:0000259" key="6">
    <source>
        <dbReference type="PROSITE" id="PS51918"/>
    </source>
</evidence>
<proteinExistence type="predicted"/>
<evidence type="ECO:0000256" key="3">
    <source>
        <dbReference type="ARBA" id="ARBA00022723"/>
    </source>
</evidence>
<dbReference type="InterPro" id="IPR023404">
    <property type="entry name" value="rSAM_horseshoe"/>
</dbReference>
<dbReference type="SFLD" id="SFLDG01123">
    <property type="entry name" value="methyltransferase_(Class_B)"/>
    <property type="match status" value="1"/>
</dbReference>
<dbReference type="InterPro" id="IPR007197">
    <property type="entry name" value="rSAM"/>
</dbReference>
<keyword evidence="5" id="KW-0411">Iron-sulfur</keyword>
<protein>
    <submittedName>
        <fullName evidence="7">Radical SAM domain protein</fullName>
    </submittedName>
</protein>
<evidence type="ECO:0000313" key="8">
    <source>
        <dbReference type="Proteomes" id="UP000032309"/>
    </source>
</evidence>
<evidence type="ECO:0000256" key="5">
    <source>
        <dbReference type="ARBA" id="ARBA00023014"/>
    </source>
</evidence>
<evidence type="ECO:0000313" key="7">
    <source>
        <dbReference type="EMBL" id="GAN31528.1"/>
    </source>
</evidence>
<evidence type="ECO:0000256" key="4">
    <source>
        <dbReference type="ARBA" id="ARBA00023004"/>
    </source>
</evidence>
<dbReference type="PANTHER" id="PTHR43409">
    <property type="entry name" value="ANAEROBIC MAGNESIUM-PROTOPORPHYRIN IX MONOMETHYL ESTER CYCLASE-RELATED"/>
    <property type="match status" value="1"/>
</dbReference>
<feature type="domain" description="Radical SAM core" evidence="6">
    <location>
        <begin position="187"/>
        <end position="418"/>
    </location>
</feature>
<evidence type="ECO:0000256" key="2">
    <source>
        <dbReference type="ARBA" id="ARBA00022691"/>
    </source>
</evidence>
<dbReference type="InterPro" id="IPR034466">
    <property type="entry name" value="Methyltransferase_Class_B"/>
</dbReference>
<gene>
    <name evidence="7" type="ORF">BROSI_A0029</name>
</gene>
<organism evidence="7 8">
    <name type="scientific">Candidatus Brocadia sinica JPN1</name>
    <dbReference type="NCBI Taxonomy" id="1197129"/>
    <lineage>
        <taxon>Bacteria</taxon>
        <taxon>Pseudomonadati</taxon>
        <taxon>Planctomycetota</taxon>
        <taxon>Candidatus Brocadiia</taxon>
        <taxon>Candidatus Brocadiales</taxon>
        <taxon>Candidatus Brocadiaceae</taxon>
        <taxon>Candidatus Brocadia</taxon>
    </lineage>
</organism>
<accession>A0ABQ0JS11</accession>
<dbReference type="SFLD" id="SFLDS00029">
    <property type="entry name" value="Radical_SAM"/>
    <property type="match status" value="1"/>
</dbReference>
<dbReference type="Proteomes" id="UP000032309">
    <property type="component" value="Unassembled WGS sequence"/>
</dbReference>
<dbReference type="InterPro" id="IPR051198">
    <property type="entry name" value="BchE-like"/>
</dbReference>
<dbReference type="Gene3D" id="3.80.30.20">
    <property type="entry name" value="tm_1862 like domain"/>
    <property type="match status" value="1"/>
</dbReference>
<name>A0ABQ0JS11_9BACT</name>
<dbReference type="EMBL" id="BAFN01000001">
    <property type="protein sequence ID" value="GAN31528.1"/>
    <property type="molecule type" value="Genomic_DNA"/>
</dbReference>
<dbReference type="SMART" id="SM00729">
    <property type="entry name" value="Elp3"/>
    <property type="match status" value="1"/>
</dbReference>
<dbReference type="SUPFAM" id="SSF102114">
    <property type="entry name" value="Radical SAM enzymes"/>
    <property type="match status" value="1"/>
</dbReference>
<sequence length="445" mass="50901">MKIALLQTKSRKKGFVNKDVSGGMGTVSHFGDSFMARILTFLKKEGINYPVLAMGYLAGILKERGHVVSVVSDAAPPEETDLVIIYSSIVDFRNEIEYVRRIKEQISAKICIVGPFATVKPEIYLPHVDFVIKGEPESFFMKFDLRSPLPNGIVEAGIVENLDTLPFPDWEIFPLDSFKYKPYFMFSGGKRFFPIVSSRGCTFSCASYCPYPITAGKKWRDRSPNNVVDEIEFLVRKLNACLLLFRDPIFTINKERVSLIAREIMKRKIDVHYVCETHLNCLDEALIDLLYDSGLRAIKVGIESANKTILSNTGRKPINTEHQERILNYCDKKKIAVTAFYILGLPDDTEQSILETIEYAKKLNTIGAQFTISTPYPGTQFFQDMDKANLILDYDFENYDIHTPVYKHKNLSKERLIKLKGKAYNSYYFRLKWISKFIKTKVLAS</sequence>
<dbReference type="PANTHER" id="PTHR43409:SF16">
    <property type="entry name" value="SLR0320 PROTEIN"/>
    <property type="match status" value="1"/>
</dbReference>
<dbReference type="Gene3D" id="3.40.50.280">
    <property type="entry name" value="Cobalamin-binding domain"/>
    <property type="match status" value="1"/>
</dbReference>
<keyword evidence="4" id="KW-0408">Iron</keyword>
<keyword evidence="8" id="KW-1185">Reference proteome</keyword>
<dbReference type="Pfam" id="PF04055">
    <property type="entry name" value="Radical_SAM"/>
    <property type="match status" value="1"/>
</dbReference>
<dbReference type="RefSeq" id="WP_052561208.1">
    <property type="nucleotide sequence ID" value="NZ_BAFN01000001.1"/>
</dbReference>
<keyword evidence="2" id="KW-0949">S-adenosyl-L-methionine</keyword>
<dbReference type="PROSITE" id="PS51918">
    <property type="entry name" value="RADICAL_SAM"/>
    <property type="match status" value="1"/>
</dbReference>
<comment type="caution">
    <text evidence="7">The sequence shown here is derived from an EMBL/GenBank/DDBJ whole genome shotgun (WGS) entry which is preliminary data.</text>
</comment>
<evidence type="ECO:0000256" key="1">
    <source>
        <dbReference type="ARBA" id="ARBA00001966"/>
    </source>
</evidence>
<dbReference type="InterPro" id="IPR058240">
    <property type="entry name" value="rSAM_sf"/>
</dbReference>
<comment type="cofactor">
    <cofactor evidence="1">
        <name>[4Fe-4S] cluster</name>
        <dbReference type="ChEBI" id="CHEBI:49883"/>
    </cofactor>
</comment>
<dbReference type="InterPro" id="IPR006638">
    <property type="entry name" value="Elp3/MiaA/NifB-like_rSAM"/>
</dbReference>
<dbReference type="SFLD" id="SFLDG01082">
    <property type="entry name" value="B12-binding_domain_containing"/>
    <property type="match status" value="1"/>
</dbReference>
<reference evidence="8" key="1">
    <citation type="journal article" date="2015" name="Genome Announc.">
        <title>Draft Genome Sequence of an Anaerobic Ammonium-Oxidizing Bacterium, "Candidatus Brocadia sinica".</title>
        <authorList>
            <person name="Oshiki M."/>
            <person name="Shinyako-Hata K."/>
            <person name="Satoh H."/>
            <person name="Okabe S."/>
        </authorList>
    </citation>
    <scope>NUCLEOTIDE SEQUENCE [LARGE SCALE GENOMIC DNA]</scope>
    <source>
        <strain evidence="8">JPN1</strain>
    </source>
</reference>